<feature type="transmembrane region" description="Helical" evidence="10">
    <location>
        <begin position="37"/>
        <end position="58"/>
    </location>
</feature>
<dbReference type="PANTHER" id="PTHR30309:SF0">
    <property type="entry name" value="GLYCEROL-3-PHOSPHATE ACYLTRANSFERASE-RELATED"/>
    <property type="match status" value="1"/>
</dbReference>
<evidence type="ECO:0000256" key="1">
    <source>
        <dbReference type="ARBA" id="ARBA00022475"/>
    </source>
</evidence>
<evidence type="ECO:0000256" key="8">
    <source>
        <dbReference type="ARBA" id="ARBA00023209"/>
    </source>
</evidence>
<dbReference type="Proteomes" id="UP000061630">
    <property type="component" value="Chromosome"/>
</dbReference>
<feature type="transmembrane region" description="Helical" evidence="10">
    <location>
        <begin position="131"/>
        <end position="164"/>
    </location>
</feature>
<keyword evidence="1" id="KW-1003">Cell membrane</keyword>
<dbReference type="AlphaFoldDB" id="A0A0X8DCW8"/>
<dbReference type="GO" id="GO:0008654">
    <property type="term" value="P:phospholipid biosynthetic process"/>
    <property type="evidence" value="ECO:0007669"/>
    <property type="project" value="UniProtKB-KW"/>
</dbReference>
<dbReference type="InterPro" id="IPR003811">
    <property type="entry name" value="G3P_acylTferase_PlsY"/>
</dbReference>
<proteinExistence type="predicted"/>
<dbReference type="RefSeq" id="WP_060384491.1">
    <property type="nucleotide sequence ID" value="NZ_CP014141.1"/>
</dbReference>
<dbReference type="KEGG" id="tpar:AV541_06155"/>
<reference evidence="11 12" key="1">
    <citation type="submission" date="2016-01" db="EMBL/GenBank/DDBJ databases">
        <title>Genome sequence of Thermus parvatiensis, a thermophile isolated from a hot water spring.</title>
        <authorList>
            <person name="Tripathi C."/>
            <person name="Lal R."/>
        </authorList>
    </citation>
    <scope>NUCLEOTIDE SEQUENCE [LARGE SCALE GENOMIC DNA]</scope>
    <source>
        <strain evidence="11 12">RL</strain>
    </source>
</reference>
<keyword evidence="6" id="KW-0443">Lipid metabolism</keyword>
<evidence type="ECO:0000256" key="6">
    <source>
        <dbReference type="ARBA" id="ARBA00023098"/>
    </source>
</evidence>
<dbReference type="PANTHER" id="PTHR30309">
    <property type="entry name" value="INNER MEMBRANE PROTEIN YGIH"/>
    <property type="match status" value="1"/>
</dbReference>
<sequence length="167" mass="17009">MAAAVLAGYLMGSLPFAFWFAALQGKGWSGKEPLWRLGPVPAGLVLFLDFAKGVFAVALGEFLAQSYAGGLAAGVAAAFAHALSPWLGLRRAGSLLAPLGVLFAVDPRLILLAGLPAGVLLLGSRKAHPALLAFALALPLAALLLGGGPAHLLFALGVSLALLWPPR</sequence>
<dbReference type="GO" id="GO:0005886">
    <property type="term" value="C:plasma membrane"/>
    <property type="evidence" value="ECO:0007669"/>
    <property type="project" value="InterPro"/>
</dbReference>
<keyword evidence="5 10" id="KW-1133">Transmembrane helix</keyword>
<evidence type="ECO:0000256" key="4">
    <source>
        <dbReference type="ARBA" id="ARBA00022692"/>
    </source>
</evidence>
<gene>
    <name evidence="11" type="ORF">AV541_06155</name>
</gene>
<name>A0A0X8DCW8_9DEIN</name>
<dbReference type="Pfam" id="PF02660">
    <property type="entry name" value="G3P_acyltransf"/>
    <property type="match status" value="1"/>
</dbReference>
<keyword evidence="9" id="KW-1208">Phospholipid metabolism</keyword>
<keyword evidence="2" id="KW-0444">Lipid biosynthesis</keyword>
<dbReference type="GO" id="GO:0043772">
    <property type="term" value="F:acyl-phosphate glycerol-3-phosphate acyltransferase activity"/>
    <property type="evidence" value="ECO:0007669"/>
    <property type="project" value="InterPro"/>
</dbReference>
<keyword evidence="8" id="KW-0594">Phospholipid biosynthesis</keyword>
<keyword evidence="7 10" id="KW-0472">Membrane</keyword>
<organism evidence="11 12">
    <name type="scientific">Thermus parvatiensis</name>
    <dbReference type="NCBI Taxonomy" id="456163"/>
    <lineage>
        <taxon>Bacteria</taxon>
        <taxon>Thermotogati</taxon>
        <taxon>Deinococcota</taxon>
        <taxon>Deinococci</taxon>
        <taxon>Thermales</taxon>
        <taxon>Thermaceae</taxon>
        <taxon>Thermus</taxon>
    </lineage>
</organism>
<evidence type="ECO:0000256" key="5">
    <source>
        <dbReference type="ARBA" id="ARBA00022989"/>
    </source>
</evidence>
<evidence type="ECO:0000256" key="2">
    <source>
        <dbReference type="ARBA" id="ARBA00022516"/>
    </source>
</evidence>
<dbReference type="SMART" id="SM01207">
    <property type="entry name" value="G3P_acyltransf"/>
    <property type="match status" value="1"/>
</dbReference>
<evidence type="ECO:0000256" key="3">
    <source>
        <dbReference type="ARBA" id="ARBA00022679"/>
    </source>
</evidence>
<evidence type="ECO:0008006" key="13">
    <source>
        <dbReference type="Google" id="ProtNLM"/>
    </source>
</evidence>
<accession>A0A0X8DCW8</accession>
<feature type="transmembrane region" description="Helical" evidence="10">
    <location>
        <begin position="64"/>
        <end position="83"/>
    </location>
</feature>
<evidence type="ECO:0000256" key="9">
    <source>
        <dbReference type="ARBA" id="ARBA00023264"/>
    </source>
</evidence>
<evidence type="ECO:0000313" key="11">
    <source>
        <dbReference type="EMBL" id="AMA75680.1"/>
    </source>
</evidence>
<evidence type="ECO:0000256" key="7">
    <source>
        <dbReference type="ARBA" id="ARBA00023136"/>
    </source>
</evidence>
<dbReference type="EMBL" id="CP014141">
    <property type="protein sequence ID" value="AMA75680.1"/>
    <property type="molecule type" value="Genomic_DNA"/>
</dbReference>
<feature type="transmembrane region" description="Helical" evidence="10">
    <location>
        <begin position="95"/>
        <end position="119"/>
    </location>
</feature>
<protein>
    <recommendedName>
        <fullName evidence="13">Glycerol-3-phosphate acyltransferase</fullName>
    </recommendedName>
</protein>
<keyword evidence="3" id="KW-0808">Transferase</keyword>
<feature type="transmembrane region" description="Helical" evidence="10">
    <location>
        <begin position="6"/>
        <end position="25"/>
    </location>
</feature>
<evidence type="ECO:0000256" key="10">
    <source>
        <dbReference type="SAM" id="Phobius"/>
    </source>
</evidence>
<keyword evidence="4 10" id="KW-0812">Transmembrane</keyword>
<evidence type="ECO:0000313" key="12">
    <source>
        <dbReference type="Proteomes" id="UP000061630"/>
    </source>
</evidence>